<dbReference type="GeneID" id="14310369"/>
<protein>
    <recommendedName>
        <fullName evidence="3">DUF4352 domain-containing protein</fullName>
    </recommendedName>
</protein>
<dbReference type="Proteomes" id="UP000010824">
    <property type="component" value="Chromosome"/>
</dbReference>
<evidence type="ECO:0000313" key="2">
    <source>
        <dbReference type="Proteomes" id="UP000010824"/>
    </source>
</evidence>
<dbReference type="InParanoid" id="L0HDL2"/>
<dbReference type="KEGG" id="mfo:Metfor_1056"/>
<dbReference type="AlphaFoldDB" id="L0HDL2"/>
<dbReference type="eggNOG" id="arCOG12703">
    <property type="taxonomic scope" value="Archaea"/>
</dbReference>
<proteinExistence type="predicted"/>
<keyword evidence="2" id="KW-1185">Reference proteome</keyword>
<dbReference type="EMBL" id="CP003167">
    <property type="protein sequence ID" value="AGB02105.1"/>
    <property type="molecule type" value="Genomic_DNA"/>
</dbReference>
<dbReference type="RefSeq" id="WP_015285069.1">
    <property type="nucleotide sequence ID" value="NC_019943.1"/>
</dbReference>
<evidence type="ECO:0008006" key="3">
    <source>
        <dbReference type="Google" id="ProtNLM"/>
    </source>
</evidence>
<reference evidence="2" key="1">
    <citation type="submission" date="2011-12" db="EMBL/GenBank/DDBJ databases">
        <title>Complete sequence of Methanoregula formicicum SMSP.</title>
        <authorList>
            <person name="Lucas S."/>
            <person name="Han J."/>
            <person name="Lapidus A."/>
            <person name="Cheng J.-F."/>
            <person name="Goodwin L."/>
            <person name="Pitluck S."/>
            <person name="Peters L."/>
            <person name="Ovchinnikova G."/>
            <person name="Teshima H."/>
            <person name="Detter J.C."/>
            <person name="Han C."/>
            <person name="Tapia R."/>
            <person name="Land M."/>
            <person name="Hauser L."/>
            <person name="Kyrpides N."/>
            <person name="Ivanova N."/>
            <person name="Pagani I."/>
            <person name="Imachi H."/>
            <person name="Tamaki H."/>
            <person name="Sekiguchi Y."/>
            <person name="Kamagata Y."/>
            <person name="Cadillo-Quiroz H."/>
            <person name="Zinder S."/>
            <person name="Liu W.-T."/>
            <person name="Woyke T."/>
        </authorList>
    </citation>
    <scope>NUCLEOTIDE SEQUENCE [LARGE SCALE GENOMIC DNA]</scope>
    <source>
        <strain evidence="2">DSM 22288 / NBRC 105244 / SMSP</strain>
    </source>
</reference>
<accession>L0HDL2</accession>
<evidence type="ECO:0000313" key="1">
    <source>
        <dbReference type="EMBL" id="AGB02105.1"/>
    </source>
</evidence>
<name>L0HDL2_METFS</name>
<dbReference type="HOGENOM" id="CLU_1458195_0_0_2"/>
<gene>
    <name evidence="1" type="ordered locus">Metfor_1056</name>
</gene>
<dbReference type="PROSITE" id="PS51257">
    <property type="entry name" value="PROKAR_LIPOPROTEIN"/>
    <property type="match status" value="1"/>
</dbReference>
<reference evidence="1 2" key="2">
    <citation type="journal article" date="2014" name="Genome Announc.">
        <title>Complete Genome Sequence of Methanoregula formicica SMSPT, a Mesophilic Hydrogenotrophic Methanogen Isolated from a Methanogenic Upflow Anaerobic Sludge Blanket Reactor.</title>
        <authorList>
            <person name="Yamamoto K."/>
            <person name="Tamaki H."/>
            <person name="Cadillo-Quiroz H."/>
            <person name="Imachi H."/>
            <person name="Kyrpides N."/>
            <person name="Woyke T."/>
            <person name="Goodwin L."/>
            <person name="Zinder S.H."/>
            <person name="Kamagata Y."/>
            <person name="Liu W.T."/>
        </authorList>
    </citation>
    <scope>NUCLEOTIDE SEQUENCE [LARGE SCALE GENOMIC DNA]</scope>
    <source>
        <strain evidence="2">DSM 22288 / NBRC 105244 / SMSP</strain>
    </source>
</reference>
<organism evidence="1 2">
    <name type="scientific">Methanoregula formicica (strain DSM 22288 / NBRC 105244 / SMSP)</name>
    <dbReference type="NCBI Taxonomy" id="593750"/>
    <lineage>
        <taxon>Archaea</taxon>
        <taxon>Methanobacteriati</taxon>
        <taxon>Methanobacteriota</taxon>
        <taxon>Stenosarchaea group</taxon>
        <taxon>Methanomicrobia</taxon>
        <taxon>Methanomicrobiales</taxon>
        <taxon>Methanoregulaceae</taxon>
        <taxon>Methanoregula</taxon>
    </lineage>
</organism>
<sequence length="185" mass="19188" precursor="true">MTLKTLALMLVIAGMLIAAGCSAPAALPAATGTPAGEKVLPMSGNVTLGSGNKTVNVFLHSIELDAKAENETGRTVTIYVAAENTGTEPVMFVWFSKLTDANGNSYGGINVSHKGSGARTAWITPGDTEAARDYIDQLTNQDLGVLSKGAVLDVYFFEKSGPDGTIGAEPDYHVAWTIEPGAILG</sequence>